<feature type="signal peptide" evidence="4">
    <location>
        <begin position="1"/>
        <end position="17"/>
    </location>
</feature>
<evidence type="ECO:0000256" key="2">
    <source>
        <dbReference type="PROSITE-ProRule" id="PRU00497"/>
    </source>
</evidence>
<feature type="region of interest" description="Disordered" evidence="3">
    <location>
        <begin position="563"/>
        <end position="819"/>
    </location>
</feature>
<feature type="region of interest" description="Disordered" evidence="3">
    <location>
        <begin position="1106"/>
        <end position="1209"/>
    </location>
</feature>
<keyword evidence="4" id="KW-0732">Signal</keyword>
<feature type="compositionally biased region" description="Low complexity" evidence="3">
    <location>
        <begin position="661"/>
        <end position="671"/>
    </location>
</feature>
<organism evidence="5 6">
    <name type="scientific">Halocaridina rubra</name>
    <name type="common">Hawaiian red shrimp</name>
    <dbReference type="NCBI Taxonomy" id="373956"/>
    <lineage>
        <taxon>Eukaryota</taxon>
        <taxon>Metazoa</taxon>
        <taxon>Ecdysozoa</taxon>
        <taxon>Arthropoda</taxon>
        <taxon>Crustacea</taxon>
        <taxon>Multicrustacea</taxon>
        <taxon>Malacostraca</taxon>
        <taxon>Eumalacostraca</taxon>
        <taxon>Eucarida</taxon>
        <taxon>Decapoda</taxon>
        <taxon>Pleocyemata</taxon>
        <taxon>Caridea</taxon>
        <taxon>Atyoidea</taxon>
        <taxon>Atyidae</taxon>
        <taxon>Halocaridina</taxon>
    </lineage>
</organism>
<feature type="compositionally biased region" description="Polar residues" evidence="3">
    <location>
        <begin position="217"/>
        <end position="232"/>
    </location>
</feature>
<feature type="compositionally biased region" description="Polar residues" evidence="3">
    <location>
        <begin position="319"/>
        <end position="328"/>
    </location>
</feature>
<evidence type="ECO:0000256" key="4">
    <source>
        <dbReference type="SAM" id="SignalP"/>
    </source>
</evidence>
<dbReference type="PROSITE" id="PS51155">
    <property type="entry name" value="CHIT_BIND_RR_2"/>
    <property type="match status" value="1"/>
</dbReference>
<dbReference type="Proteomes" id="UP001381693">
    <property type="component" value="Unassembled WGS sequence"/>
</dbReference>
<feature type="compositionally biased region" description="Polar residues" evidence="3">
    <location>
        <begin position="716"/>
        <end position="731"/>
    </location>
</feature>
<evidence type="ECO:0000256" key="3">
    <source>
        <dbReference type="SAM" id="MobiDB-lite"/>
    </source>
</evidence>
<accession>A0AAN8ZTJ5</accession>
<proteinExistence type="predicted"/>
<feature type="compositionally biased region" description="Polar residues" evidence="3">
    <location>
        <begin position="591"/>
        <end position="602"/>
    </location>
</feature>
<dbReference type="GO" id="GO:0042302">
    <property type="term" value="F:structural constituent of cuticle"/>
    <property type="evidence" value="ECO:0007669"/>
    <property type="project" value="UniProtKB-UniRule"/>
</dbReference>
<feature type="compositionally biased region" description="Low complexity" evidence="3">
    <location>
        <begin position="300"/>
        <end position="311"/>
    </location>
</feature>
<feature type="compositionally biased region" description="Pro residues" evidence="3">
    <location>
        <begin position="608"/>
        <end position="617"/>
    </location>
</feature>
<dbReference type="PROSITE" id="PS00233">
    <property type="entry name" value="CHIT_BIND_RR_1"/>
    <property type="match status" value="1"/>
</dbReference>
<feature type="compositionally biased region" description="Polar residues" evidence="3">
    <location>
        <begin position="1048"/>
        <end position="1066"/>
    </location>
</feature>
<feature type="region of interest" description="Disordered" evidence="3">
    <location>
        <begin position="355"/>
        <end position="389"/>
    </location>
</feature>
<feature type="compositionally biased region" description="Low complexity" evidence="3">
    <location>
        <begin position="771"/>
        <end position="792"/>
    </location>
</feature>
<comment type="caution">
    <text evidence="5">The sequence shown here is derived from an EMBL/GenBank/DDBJ whole genome shotgun (WGS) entry which is preliminary data.</text>
</comment>
<feature type="region of interest" description="Disordered" evidence="3">
    <location>
        <begin position="501"/>
        <end position="535"/>
    </location>
</feature>
<feature type="compositionally biased region" description="Low complexity" evidence="3">
    <location>
        <begin position="1034"/>
        <end position="1044"/>
    </location>
</feature>
<feature type="region of interest" description="Disordered" evidence="3">
    <location>
        <begin position="905"/>
        <end position="925"/>
    </location>
</feature>
<feature type="region of interest" description="Disordered" evidence="3">
    <location>
        <begin position="87"/>
        <end position="343"/>
    </location>
</feature>
<feature type="compositionally biased region" description="Polar residues" evidence="3">
    <location>
        <begin position="1106"/>
        <end position="1181"/>
    </location>
</feature>
<feature type="compositionally biased region" description="Low complexity" evidence="3">
    <location>
        <begin position="945"/>
        <end position="958"/>
    </location>
</feature>
<keyword evidence="6" id="KW-1185">Reference proteome</keyword>
<feature type="region of interest" description="Disordered" evidence="3">
    <location>
        <begin position="942"/>
        <end position="1071"/>
    </location>
</feature>
<feature type="compositionally biased region" description="Polar residues" evidence="3">
    <location>
        <begin position="623"/>
        <end position="641"/>
    </location>
</feature>
<name>A0AAN8ZTJ5_HALRR</name>
<feature type="compositionally biased region" description="Polar residues" evidence="3">
    <location>
        <begin position="1009"/>
        <end position="1033"/>
    </location>
</feature>
<evidence type="ECO:0000313" key="5">
    <source>
        <dbReference type="EMBL" id="KAK7025530.1"/>
    </source>
</evidence>
<gene>
    <name evidence="5" type="ORF">SK128_021171</name>
</gene>
<feature type="compositionally biased region" description="Polar residues" evidence="3">
    <location>
        <begin position="1273"/>
        <end position="1284"/>
    </location>
</feature>
<feature type="region of interest" description="Disordered" evidence="3">
    <location>
        <begin position="1263"/>
        <end position="1322"/>
    </location>
</feature>
<dbReference type="EMBL" id="JAXCGZ010022736">
    <property type="protein sequence ID" value="KAK7025530.1"/>
    <property type="molecule type" value="Genomic_DNA"/>
</dbReference>
<protein>
    <submittedName>
        <fullName evidence="5">Uncharacterized protein</fullName>
    </submittedName>
</protein>
<feature type="compositionally biased region" description="Polar residues" evidence="3">
    <location>
        <begin position="679"/>
        <end position="694"/>
    </location>
</feature>
<dbReference type="Pfam" id="PF00379">
    <property type="entry name" value="Chitin_bind_4"/>
    <property type="match status" value="1"/>
</dbReference>
<sequence>MLVVLMVLSAKPGVLESQEIPVIHIPLPPKVTVPAGPPTSGLFMDEITNEELLIGPPTASLSQDERPTGISESTIILLPPFDIPTTLQSSNSLRPETPLHSGDSMSQLLKKPPKIKQPTGPDNMFSEFEPPAFQPSTQTSLPQGLLGLSLTKPPKIRQPNGEDNMFSNFGPPVPQPSTQTPLPEGLSSLNLPKPPNIKQSTGEDNLFSDFGPPVPQPSTQTSLPEGLSSLNLPKSPKIKQSTGEDKPFSHIGPPVSQPSTQTSLPGLLNFNLTKPPKIKPATGADNLASELGPSTPQPSTPTSLPQGSSSLNLPKPQETKQSTSSDNLFSDFGPPAPQPLTQIFLPHGLSSLTLPKPSNIKQSDGADNLFSDFDPPAPPPSTQTSLPQELLTSSEGLQRPNLQLTNEHGGGRPPTFPIVMVPIMPYKFNFIVSSAPSSVFTSRNEEQSATGPLVGQYSYLRPDGIYMVVRYSADENGYQAKVVESKTLPPSLQPLLPDINYTTQVPPLQPGIGTDPFSQSTSHPPPNNPIPDRLQSQQNHTMSYIPQTPAENQHLIKPHTHRSQIHPPLHHTPPLQNITLPQPNPLDPNASDHQQPEGSSIASTMSPKPLPPTPDPLYPSLTGTATLNTSRPTQAPESRSQIPPFIDVFKPGPIPLPQSPPASLLPNNPSTTPNPPTLIQSKPSTKPNPSTQAKPENPNYVVTKPPHSSHPPASSIPQTIPTAPSFDNVTPQSPPTAPQIPNLLKPRPKPPHNSDHPYALQKPPKITSNNSNFSTTKPPKPSTTTIKPINITFKPQPPEFSATPDFPPPHFPDFPDLINIKPKPQLPHILIPDIPQPPKDTPIESGNKPHIPPFPNNPQHQIPELSILLKPQTSSSTKLPNQEISNLSNISIFPPAIFPTLQETQKPQLPDSHDLNKPPLGHFPSIFISNQMQNQDQILSTTAAPSKTQTSNNPSSPNFQPPEFPSLIILSHPKPQDTQEPPSPDIAEGSSIISDLQPPQDNLPDITESPPQQSYLPPIQDSPQSSDNPTLETSPPQDSLLPSDPEVPQSTPPNISTLTATTQNPLLPSETHSHFPNFLNLSLPQINTPNIPPILGFFTTQLPNANAIGTTKPNHGEQQPGISQNALPQQPTSTTSQPDLLSITQPDFSNKITLKPQQQHEISSTTGHGAVQTQTPETPTSLKPDFPNFPIQIKPDLKPQAPSQPEHNEIQQGHEIPVITITPPLNHQENIQAPQYPASSDISHPTVPDSFLLIQLGIKPNISSQDHQESPQKPDSSTPIQSNIPLPDQEEITEMPQKPSSSDILHPAPEGSYLPPRTSNLLSTSGTEYLDLFYTDSPQDLPVTEKPEDLDLALSSIDSSPSQDGFILPLFYSG</sequence>
<feature type="chain" id="PRO_5042855593" evidence="4">
    <location>
        <begin position="18"/>
        <end position="1374"/>
    </location>
</feature>
<keyword evidence="1 2" id="KW-0193">Cuticle</keyword>
<feature type="compositionally biased region" description="Polar residues" evidence="3">
    <location>
        <begin position="991"/>
        <end position="1000"/>
    </location>
</feature>
<evidence type="ECO:0000313" key="6">
    <source>
        <dbReference type="Proteomes" id="UP001381693"/>
    </source>
</evidence>
<dbReference type="InterPro" id="IPR000618">
    <property type="entry name" value="Insect_cuticle"/>
</dbReference>
<feature type="region of interest" description="Disordered" evidence="3">
    <location>
        <begin position="832"/>
        <end position="860"/>
    </location>
</feature>
<reference evidence="5 6" key="1">
    <citation type="submission" date="2023-11" db="EMBL/GenBank/DDBJ databases">
        <title>Halocaridina rubra genome assembly.</title>
        <authorList>
            <person name="Smith C."/>
        </authorList>
    </citation>
    <scope>NUCLEOTIDE SEQUENCE [LARGE SCALE GENOMIC DNA]</scope>
    <source>
        <strain evidence="5">EP-1</strain>
        <tissue evidence="5">Whole</tissue>
    </source>
</reference>
<evidence type="ECO:0000256" key="1">
    <source>
        <dbReference type="ARBA" id="ARBA00022460"/>
    </source>
</evidence>
<dbReference type="InterPro" id="IPR031311">
    <property type="entry name" value="CHIT_BIND_RR_consensus"/>
</dbReference>